<keyword evidence="2" id="KW-1185">Reference proteome</keyword>
<evidence type="ECO:0000313" key="1">
    <source>
        <dbReference type="EMBL" id="KRG46841.1"/>
    </source>
</evidence>
<reference evidence="1 2" key="1">
    <citation type="submission" date="2015-10" db="EMBL/GenBank/DDBJ databases">
        <title>Genome sequencing and analysis of members of genus Stenotrophomonas.</title>
        <authorList>
            <person name="Patil P.P."/>
            <person name="Midha S."/>
            <person name="Patil P.B."/>
        </authorList>
    </citation>
    <scope>NUCLEOTIDE SEQUENCE [LARGE SCALE GENOMIC DNA]</scope>
    <source>
        <strain evidence="1 2">JCM 16536</strain>
    </source>
</reference>
<gene>
    <name evidence="1" type="ORF">ARC20_03980</name>
</gene>
<sequence>MEGYSPACYWFRATRFPVLPDEDLDTSPGIYGRVLAHWLRDGLVAAGYRGARLYPTPWGWCIVVSRHPQCLWVGCGGVLMEEDGPAPEVVRADTVLWHCHAACERPAWWRLGWRRQDTDAVLRELDLLLRRLLLEEPEIQQVEPPP</sequence>
<dbReference type="OrthoDB" id="1453393at2"/>
<dbReference type="STRING" id="676599.ARC20_03980"/>
<evidence type="ECO:0000313" key="2">
    <source>
        <dbReference type="Proteomes" id="UP000051802"/>
    </source>
</evidence>
<organism evidence="1 2">
    <name type="scientific">Stenotrophomonas panacihumi</name>
    <dbReference type="NCBI Taxonomy" id="676599"/>
    <lineage>
        <taxon>Bacteria</taxon>
        <taxon>Pseudomonadati</taxon>
        <taxon>Pseudomonadota</taxon>
        <taxon>Gammaproteobacteria</taxon>
        <taxon>Lysobacterales</taxon>
        <taxon>Lysobacteraceae</taxon>
        <taxon>Stenotrophomonas</taxon>
    </lineage>
</organism>
<protein>
    <submittedName>
        <fullName evidence="1">Uncharacterized protein</fullName>
    </submittedName>
</protein>
<comment type="caution">
    <text evidence="1">The sequence shown here is derived from an EMBL/GenBank/DDBJ whole genome shotgun (WGS) entry which is preliminary data.</text>
</comment>
<accession>A0A0R0AQ63</accession>
<dbReference type="Proteomes" id="UP000051802">
    <property type="component" value="Unassembled WGS sequence"/>
</dbReference>
<proteinExistence type="predicted"/>
<dbReference type="EMBL" id="LLXU01000050">
    <property type="protein sequence ID" value="KRG46841.1"/>
    <property type="molecule type" value="Genomic_DNA"/>
</dbReference>
<dbReference type="RefSeq" id="WP_057643872.1">
    <property type="nucleotide sequence ID" value="NZ_LLXU01000050.1"/>
</dbReference>
<dbReference type="AlphaFoldDB" id="A0A0R0AQ63"/>
<name>A0A0R0AQ63_9GAMM</name>